<dbReference type="OrthoDB" id="8900679at2"/>
<gene>
    <name evidence="2" type="ORF">C6571_05260</name>
</gene>
<dbReference type="AlphaFoldDB" id="A0A2S0N4L6"/>
<dbReference type="KEGG" id="simp:C6571_05260"/>
<evidence type="ECO:0000313" key="3">
    <source>
        <dbReference type="Proteomes" id="UP000239326"/>
    </source>
</evidence>
<keyword evidence="1" id="KW-1133">Transmembrane helix</keyword>
<keyword evidence="1" id="KW-0472">Membrane</keyword>
<feature type="transmembrane region" description="Helical" evidence="1">
    <location>
        <begin position="24"/>
        <end position="46"/>
    </location>
</feature>
<keyword evidence="1" id="KW-0812">Transmembrane</keyword>
<proteinExistence type="predicted"/>
<evidence type="ECO:0000256" key="1">
    <source>
        <dbReference type="SAM" id="Phobius"/>
    </source>
</evidence>
<feature type="transmembrane region" description="Helical" evidence="1">
    <location>
        <begin position="53"/>
        <end position="75"/>
    </location>
</feature>
<dbReference type="Proteomes" id="UP000239326">
    <property type="component" value="Chromosome"/>
</dbReference>
<accession>A0A2S0N4L6</accession>
<protein>
    <submittedName>
        <fullName evidence="2">Uncharacterized protein</fullName>
    </submittedName>
</protein>
<name>A0A2S0N4L6_9BURK</name>
<organism evidence="2 3">
    <name type="scientific">Simplicispira suum</name>
    <dbReference type="NCBI Taxonomy" id="2109915"/>
    <lineage>
        <taxon>Bacteria</taxon>
        <taxon>Pseudomonadati</taxon>
        <taxon>Pseudomonadota</taxon>
        <taxon>Betaproteobacteria</taxon>
        <taxon>Burkholderiales</taxon>
        <taxon>Comamonadaceae</taxon>
        <taxon>Simplicispira</taxon>
    </lineage>
</organism>
<sequence>MLARLGRWPGLRWVEGRVRALPPWAALAAFGVPTLLLLPIKLLALWAIGNGQVLLGAAVVIAAKIVGTAVVARLFTLTQPALMRLAWFAIFYVRWIALKTALLARARASWPWRAARVLRRRARRWWRRTGLR</sequence>
<evidence type="ECO:0000313" key="2">
    <source>
        <dbReference type="EMBL" id="AVO43085.1"/>
    </source>
</evidence>
<feature type="transmembrane region" description="Helical" evidence="1">
    <location>
        <begin position="81"/>
        <end position="97"/>
    </location>
</feature>
<dbReference type="EMBL" id="CP027669">
    <property type="protein sequence ID" value="AVO43085.1"/>
    <property type="molecule type" value="Genomic_DNA"/>
</dbReference>
<keyword evidence="3" id="KW-1185">Reference proteome</keyword>
<reference evidence="2 3" key="1">
    <citation type="submission" date="2018-03" db="EMBL/GenBank/DDBJ databases">
        <title>Genome sequencing of Simplicispira sp.</title>
        <authorList>
            <person name="Kim S.-J."/>
            <person name="Heo J."/>
            <person name="Kwon S.-W."/>
        </authorList>
    </citation>
    <scope>NUCLEOTIDE SEQUENCE [LARGE SCALE GENOMIC DNA]</scope>
    <source>
        <strain evidence="2 3">SC1-8</strain>
    </source>
</reference>